<evidence type="ECO:0000256" key="1">
    <source>
        <dbReference type="SAM" id="MobiDB-lite"/>
    </source>
</evidence>
<feature type="transmembrane region" description="Helical" evidence="2">
    <location>
        <begin position="682"/>
        <end position="702"/>
    </location>
</feature>
<dbReference type="EMBL" id="LNYY01000019">
    <property type="protein sequence ID" value="KTD68510.1"/>
    <property type="molecule type" value="Genomic_DNA"/>
</dbReference>
<comment type="caution">
    <text evidence="4">The sequence shown here is derived from an EMBL/GenBank/DDBJ whole genome shotgun (WGS) entry which is preliminary data.</text>
</comment>
<dbReference type="RefSeq" id="WP_058510595.1">
    <property type="nucleotide sequence ID" value="NZ_LNYY01000019.1"/>
</dbReference>
<feature type="region of interest" description="Disordered" evidence="1">
    <location>
        <begin position="954"/>
        <end position="979"/>
    </location>
</feature>
<dbReference type="PATRIC" id="fig|947033.5.peg.1767"/>
<evidence type="ECO:0000313" key="4">
    <source>
        <dbReference type="EMBL" id="KTD68510.1"/>
    </source>
</evidence>
<accession>A0A0W0ZI69</accession>
<proteinExistence type="predicted"/>
<feature type="transmembrane region" description="Helical" evidence="2">
    <location>
        <begin position="62"/>
        <end position="84"/>
    </location>
</feature>
<dbReference type="Proteomes" id="UP000054926">
    <property type="component" value="Unassembled WGS sequence"/>
</dbReference>
<feature type="transmembrane region" description="Helical" evidence="2">
    <location>
        <begin position="765"/>
        <end position="784"/>
    </location>
</feature>
<keyword evidence="3" id="KW-0732">Signal</keyword>
<dbReference type="STRING" id="947033.Lste_1668"/>
<organism evidence="4 5">
    <name type="scientific">Legionella steelei</name>
    <dbReference type="NCBI Taxonomy" id="947033"/>
    <lineage>
        <taxon>Bacteria</taxon>
        <taxon>Pseudomonadati</taxon>
        <taxon>Pseudomonadota</taxon>
        <taxon>Gammaproteobacteria</taxon>
        <taxon>Legionellales</taxon>
        <taxon>Legionellaceae</taxon>
        <taxon>Legionella</taxon>
    </lineage>
</organism>
<keyword evidence="5" id="KW-1185">Reference proteome</keyword>
<evidence type="ECO:0000256" key="3">
    <source>
        <dbReference type="SAM" id="SignalP"/>
    </source>
</evidence>
<feature type="transmembrane region" description="Helical" evidence="2">
    <location>
        <begin position="839"/>
        <end position="864"/>
    </location>
</feature>
<gene>
    <name evidence="4" type="primary">dotA</name>
    <name evidence="4" type="ORF">Lste_1668</name>
</gene>
<evidence type="ECO:0000256" key="2">
    <source>
        <dbReference type="SAM" id="Phobius"/>
    </source>
</evidence>
<feature type="signal peptide" evidence="3">
    <location>
        <begin position="1"/>
        <end position="19"/>
    </location>
</feature>
<dbReference type="NCBIfam" id="NF033886">
    <property type="entry name" value="T4SS_DotA"/>
    <property type="match status" value="1"/>
</dbReference>
<feature type="transmembrane region" description="Helical" evidence="2">
    <location>
        <begin position="650"/>
        <end position="675"/>
    </location>
</feature>
<feature type="transmembrane region" description="Helical" evidence="2">
    <location>
        <begin position="796"/>
        <end position="818"/>
    </location>
</feature>
<dbReference type="InterPro" id="IPR021528">
    <property type="entry name" value="DotA"/>
</dbReference>
<feature type="transmembrane region" description="Helical" evidence="2">
    <location>
        <begin position="908"/>
        <end position="927"/>
    </location>
</feature>
<dbReference type="OrthoDB" id="7010241at2"/>
<name>A0A0W0ZI69_9GAMM</name>
<keyword evidence="2" id="KW-0472">Membrane</keyword>
<dbReference type="NCBIfam" id="TIGR04346">
    <property type="entry name" value="DotA_TraY"/>
    <property type="match status" value="2"/>
</dbReference>
<evidence type="ECO:0000313" key="5">
    <source>
        <dbReference type="Proteomes" id="UP000054926"/>
    </source>
</evidence>
<dbReference type="InterPro" id="IPR027628">
    <property type="entry name" value="DotA_TraY"/>
</dbReference>
<sequence>MNKLLVTLLLLLCPGLVLADSSGSLSFAPPASDFSVVFLSNLFGVVDGVLSGTGSQIMGSMFAVFNAAVLALGGIIIMYTLLVATMNTAHEGQMLGQKWSSIWIPIRSTVGLALLIPKASGYCLMQIFVMWVVVQGVGAADKVWNAALSYLNRGGVIIQAQQINPASDLTSQVTGSSTGIGSIATGVVNILSGQVCMLGLQTQLTAQRQYLLNAASQQKGSCYTAKDSKDPMYKFCNTAVPDFLGSVNAVAVQNNAPNNQSWKVDMPNFDSGSDYAFLNGICGTITWNSISNGNANFTDLLDKSKSPKLDQNGNVVKDKNGNIVYNYYTAGNNVTVGNNTLTPSEIAATQMSRSIAVQQMYSDLAPVARSMITNDPGIPFTQKANPSAFTANATQQFGVPYKQNGTVCTSYDSGTSQQDRCVIWGPTQGSAAGGVLFTGIELLNAINDYNGIMMPTVNLNRLINSASNGDKSTEFINKAETQGWIMAGAYFFNLVGIQGTSGTIENAGQVDSNTGLGDSKFSPDAITSAFKISDDGKSTTCVDGSLPNKSLKNLCLWFNQDVAPLQAVRNLITSDSSKNVKPSWKSNMTAVGGTSSSTVYGFINNALMMQTPGQPGVQPMTFANTINFSVSTSLYRLQPQNFSCGEVKPFFSICLGQILGNIFYNIILVTVYNLFLDIFGEIINSVVLAFLMIPLQGMAAIFQQGLAIISQPGVNPVIALANMGNEYINFAGNLWMLLLNLAISSALIPVFGVFIFAMMSLAMPLVIAWVGVMVSVGFTTAYYIPILPYMIFTFGALGWIISVIEAMVAAPIVALGVTHPEGHDAFGKGEAAIMILVNVFLRPSMMIIGYISAIALSYVGVWVLNAGYDQAIAFIQQENTNAAHLARGIWSQGGTDSPSGTGGYTDWAGIYAFFFSILTYTTMYLVIIQKSFTLISYLPDKILRWIGGSPESLGQETAQWGEEVKGKTQEAGKETQTAQGQIDKTLGGYGTKAVGAVKGFMGKGGGGGDVSAQGNSTPSSDKDDGGGKKKGKSGGDLGGAGK</sequence>
<feature type="transmembrane region" description="Helical" evidence="2">
    <location>
        <begin position="734"/>
        <end position="758"/>
    </location>
</feature>
<reference evidence="4 5" key="1">
    <citation type="submission" date="2015-11" db="EMBL/GenBank/DDBJ databases">
        <title>Genomic analysis of 38 Legionella species identifies large and diverse effector repertoires.</title>
        <authorList>
            <person name="Burstein D."/>
            <person name="Amaro F."/>
            <person name="Zusman T."/>
            <person name="Lifshitz Z."/>
            <person name="Cohen O."/>
            <person name="Gilbert J.A."/>
            <person name="Pupko T."/>
            <person name="Shuman H.A."/>
            <person name="Segal G."/>
        </authorList>
    </citation>
    <scope>NUCLEOTIDE SEQUENCE [LARGE SCALE GENOMIC DNA]</scope>
    <source>
        <strain evidence="4 5">IMVS3376</strain>
    </source>
</reference>
<keyword evidence="2" id="KW-0812">Transmembrane</keyword>
<feature type="compositionally biased region" description="Basic and acidic residues" evidence="1">
    <location>
        <begin position="962"/>
        <end position="973"/>
    </location>
</feature>
<keyword evidence="2" id="KW-1133">Transmembrane helix</keyword>
<dbReference type="Pfam" id="PF11388">
    <property type="entry name" value="DotA"/>
    <property type="match status" value="1"/>
</dbReference>
<dbReference type="AlphaFoldDB" id="A0A0W0ZI69"/>
<feature type="region of interest" description="Disordered" evidence="1">
    <location>
        <begin position="1006"/>
        <end position="1042"/>
    </location>
</feature>
<protein>
    <submittedName>
        <fullName evidence="4">Defect in organelle trafficking protein DotA</fullName>
    </submittedName>
</protein>
<feature type="chain" id="PRO_5006918718" evidence="3">
    <location>
        <begin position="20"/>
        <end position="1042"/>
    </location>
</feature>